<keyword evidence="1" id="KW-0732">Signal</keyword>
<gene>
    <name evidence="2" type="ORF">Nepgr_029972</name>
</gene>
<name>A0AAD3TFE0_NEPGR</name>
<accession>A0AAD3TFE0</accession>
<dbReference type="Proteomes" id="UP001279734">
    <property type="component" value="Unassembled WGS sequence"/>
</dbReference>
<reference evidence="2" key="1">
    <citation type="submission" date="2023-05" db="EMBL/GenBank/DDBJ databases">
        <title>Nepenthes gracilis genome sequencing.</title>
        <authorList>
            <person name="Fukushima K."/>
        </authorList>
    </citation>
    <scope>NUCLEOTIDE SEQUENCE</scope>
    <source>
        <strain evidence="2">SING2019-196</strain>
    </source>
</reference>
<comment type="caution">
    <text evidence="2">The sequence shown here is derived from an EMBL/GenBank/DDBJ whole genome shotgun (WGS) entry which is preliminary data.</text>
</comment>
<evidence type="ECO:0000256" key="1">
    <source>
        <dbReference type="SAM" id="SignalP"/>
    </source>
</evidence>
<dbReference type="AlphaFoldDB" id="A0AAD3TFE0"/>
<protein>
    <submittedName>
        <fullName evidence="2">Uncharacterized protein</fullName>
    </submittedName>
</protein>
<keyword evidence="3" id="KW-1185">Reference proteome</keyword>
<organism evidence="2 3">
    <name type="scientific">Nepenthes gracilis</name>
    <name type="common">Slender pitcher plant</name>
    <dbReference type="NCBI Taxonomy" id="150966"/>
    <lineage>
        <taxon>Eukaryota</taxon>
        <taxon>Viridiplantae</taxon>
        <taxon>Streptophyta</taxon>
        <taxon>Embryophyta</taxon>
        <taxon>Tracheophyta</taxon>
        <taxon>Spermatophyta</taxon>
        <taxon>Magnoliopsida</taxon>
        <taxon>eudicotyledons</taxon>
        <taxon>Gunneridae</taxon>
        <taxon>Pentapetalae</taxon>
        <taxon>Caryophyllales</taxon>
        <taxon>Nepenthaceae</taxon>
        <taxon>Nepenthes</taxon>
    </lineage>
</organism>
<evidence type="ECO:0000313" key="2">
    <source>
        <dbReference type="EMBL" id="GMH28129.1"/>
    </source>
</evidence>
<sequence length="193" mass="19995">MIRPPCGILVGFPLLALNWAMRPNKRDDEKHRVPSCAPGPTSGETAIGHVASELLDYQADAEESQKVAIRHADEQLNSQAICPALFIVAASLGGIVEVQEKAAGHGAVSYADILKQGINLDVADESGTCEAHMCIGHDTDVEHLCAHGGSSSLGEAVGSLALDSAPSTLEALPAKLLLGAPVQNPSTLTCSGR</sequence>
<dbReference type="EMBL" id="BSYO01000034">
    <property type="protein sequence ID" value="GMH28129.1"/>
    <property type="molecule type" value="Genomic_DNA"/>
</dbReference>
<evidence type="ECO:0000313" key="3">
    <source>
        <dbReference type="Proteomes" id="UP001279734"/>
    </source>
</evidence>
<proteinExistence type="predicted"/>
<feature type="signal peptide" evidence="1">
    <location>
        <begin position="1"/>
        <end position="20"/>
    </location>
</feature>
<feature type="chain" id="PRO_5042116492" evidence="1">
    <location>
        <begin position="21"/>
        <end position="193"/>
    </location>
</feature>